<dbReference type="InterPro" id="IPR037914">
    <property type="entry name" value="SpoVT-AbrB_sf"/>
</dbReference>
<dbReference type="Pfam" id="PF04014">
    <property type="entry name" value="MazE_antitoxin"/>
    <property type="match status" value="1"/>
</dbReference>
<dbReference type="NCBIfam" id="TIGR01439">
    <property type="entry name" value="lp_hng_hel_AbrB"/>
    <property type="match status" value="1"/>
</dbReference>
<dbReference type="InterPro" id="IPR052731">
    <property type="entry name" value="B_subtilis_Trans_State_Reg"/>
</dbReference>
<dbReference type="Proteomes" id="UP000027822">
    <property type="component" value="Unassembled WGS sequence"/>
</dbReference>
<dbReference type="GO" id="GO:0003677">
    <property type="term" value="F:DNA binding"/>
    <property type="evidence" value="ECO:0007669"/>
    <property type="project" value="UniProtKB-UniRule"/>
</dbReference>
<reference evidence="3 4" key="1">
    <citation type="submission" date="2014-06" db="EMBL/GenBank/DDBJ databases">
        <title>Draft genome sequence of Bacillus manliponensis JCM 15802 (MCCC 1A00708).</title>
        <authorList>
            <person name="Lai Q."/>
            <person name="Liu Y."/>
            <person name="Shao Z."/>
        </authorList>
    </citation>
    <scope>NUCLEOTIDE SEQUENCE [LARGE SCALE GENOMIC DNA]</scope>
    <source>
        <strain evidence="3 4">JCM 15802</strain>
    </source>
</reference>
<dbReference type="PANTHER" id="PTHR36432:SF4">
    <property type="entry name" value="TRANSITION STATE REGULATOR ABH-RELATED"/>
    <property type="match status" value="1"/>
</dbReference>
<evidence type="ECO:0000259" key="2">
    <source>
        <dbReference type="PROSITE" id="PS51740"/>
    </source>
</evidence>
<gene>
    <name evidence="3" type="ORF">BAMA_10495</name>
</gene>
<evidence type="ECO:0000313" key="4">
    <source>
        <dbReference type="Proteomes" id="UP000027822"/>
    </source>
</evidence>
<dbReference type="SUPFAM" id="SSF89447">
    <property type="entry name" value="AbrB/MazE/MraZ-like"/>
    <property type="match status" value="1"/>
</dbReference>
<dbReference type="EMBL" id="JOTN01000020">
    <property type="protein sequence ID" value="KEK17904.1"/>
    <property type="molecule type" value="Genomic_DNA"/>
</dbReference>
<dbReference type="RefSeq" id="WP_034642256.1">
    <property type="nucleotide sequence ID" value="NZ_CBCSJC010000034.1"/>
</dbReference>
<dbReference type="PROSITE" id="PS51740">
    <property type="entry name" value="SPOVT_ABRB"/>
    <property type="match status" value="1"/>
</dbReference>
<organism evidence="3 4">
    <name type="scientific">Bacillus manliponensis</name>
    <dbReference type="NCBI Taxonomy" id="574376"/>
    <lineage>
        <taxon>Bacteria</taxon>
        <taxon>Bacillati</taxon>
        <taxon>Bacillota</taxon>
        <taxon>Bacilli</taxon>
        <taxon>Bacillales</taxon>
        <taxon>Bacillaceae</taxon>
        <taxon>Bacillus</taxon>
        <taxon>Bacillus cereus group</taxon>
    </lineage>
</organism>
<dbReference type="SMART" id="SM00966">
    <property type="entry name" value="SpoVT_AbrB"/>
    <property type="match status" value="1"/>
</dbReference>
<sequence length="94" mass="10365">MKATGITRKVDSLGRIVIPKELRNVLGIDIKDPLEIFTEGDNIILTKYTPDNACIITGEVTDKNIMLINGEFPISPKGAELLLNELTSMFSSMK</sequence>
<dbReference type="Pfam" id="PF18277">
    <property type="entry name" value="AbrB_C"/>
    <property type="match status" value="1"/>
</dbReference>
<dbReference type="eggNOG" id="COG2002">
    <property type="taxonomic scope" value="Bacteria"/>
</dbReference>
<keyword evidence="4" id="KW-1185">Reference proteome</keyword>
<protein>
    <recommendedName>
        <fullName evidence="2">SpoVT-AbrB domain-containing protein</fullName>
    </recommendedName>
</protein>
<dbReference type="PANTHER" id="PTHR36432">
    <property type="match status" value="1"/>
</dbReference>
<dbReference type="STRING" id="574376.BAMA_10495"/>
<dbReference type="InterPro" id="IPR007159">
    <property type="entry name" value="SpoVT-AbrB_dom"/>
</dbReference>
<dbReference type="AlphaFoldDB" id="A0A073JS58"/>
<accession>A0A073JS58</accession>
<evidence type="ECO:0000256" key="1">
    <source>
        <dbReference type="PROSITE-ProRule" id="PRU01076"/>
    </source>
</evidence>
<dbReference type="InterPro" id="IPR040678">
    <property type="entry name" value="AbrB_C"/>
</dbReference>
<dbReference type="OrthoDB" id="9782993at2"/>
<name>A0A073JS58_9BACI</name>
<keyword evidence="1" id="KW-0238">DNA-binding</keyword>
<evidence type="ECO:0000313" key="3">
    <source>
        <dbReference type="EMBL" id="KEK17904.1"/>
    </source>
</evidence>
<proteinExistence type="predicted"/>
<feature type="domain" description="SpoVT-AbrB" evidence="2">
    <location>
        <begin position="5"/>
        <end position="50"/>
    </location>
</feature>
<dbReference type="Gene3D" id="2.10.260.10">
    <property type="match status" value="1"/>
</dbReference>
<comment type="caution">
    <text evidence="3">The sequence shown here is derived from an EMBL/GenBank/DDBJ whole genome shotgun (WGS) entry which is preliminary data.</text>
</comment>